<name>A0A915KC64_ROMCU</name>
<keyword evidence="1" id="KW-1185">Reference proteome</keyword>
<proteinExistence type="predicted"/>
<protein>
    <submittedName>
        <fullName evidence="2">NYN domain-containing protein</fullName>
    </submittedName>
</protein>
<accession>A0A915KC64</accession>
<dbReference type="AlphaFoldDB" id="A0A915KC64"/>
<evidence type="ECO:0000313" key="1">
    <source>
        <dbReference type="Proteomes" id="UP000887565"/>
    </source>
</evidence>
<evidence type="ECO:0000313" key="2">
    <source>
        <dbReference type="WBParaSite" id="nRc.2.0.1.t35696-RA"/>
    </source>
</evidence>
<dbReference type="WBParaSite" id="nRc.2.0.1.t35696-RA">
    <property type="protein sequence ID" value="nRc.2.0.1.t35696-RA"/>
    <property type="gene ID" value="nRc.2.0.1.g35696"/>
</dbReference>
<dbReference type="Proteomes" id="UP000887565">
    <property type="component" value="Unplaced"/>
</dbReference>
<organism evidence="1 2">
    <name type="scientific">Romanomermis culicivorax</name>
    <name type="common">Nematode worm</name>
    <dbReference type="NCBI Taxonomy" id="13658"/>
    <lineage>
        <taxon>Eukaryota</taxon>
        <taxon>Metazoa</taxon>
        <taxon>Ecdysozoa</taxon>
        <taxon>Nematoda</taxon>
        <taxon>Enoplea</taxon>
        <taxon>Dorylaimia</taxon>
        <taxon>Mermithida</taxon>
        <taxon>Mermithoidea</taxon>
        <taxon>Mermithidae</taxon>
        <taxon>Romanomermis</taxon>
    </lineage>
</organism>
<sequence length="112" mass="12891">MTTQTIISHRSSSSPNVINSNAAVEQLSLSRPIGIYWDIQNCQIPVNRNPLHIVQRIREKLYKFGGKEAEFICVCDVQKEKSFIIDRLNAAQKPKYSKQFSMNFGKRRLGYT</sequence>
<reference evidence="2" key="1">
    <citation type="submission" date="2022-11" db="UniProtKB">
        <authorList>
            <consortium name="WormBaseParasite"/>
        </authorList>
    </citation>
    <scope>IDENTIFICATION</scope>
</reference>